<evidence type="ECO:0000313" key="3">
    <source>
        <dbReference type="Proteomes" id="UP000650628"/>
    </source>
</evidence>
<comment type="caution">
    <text evidence="2">The sequence shown here is derived from an EMBL/GenBank/DDBJ whole genome shotgun (WGS) entry which is preliminary data.</text>
</comment>
<organism evidence="2 3">
    <name type="scientific">Planotetraspora mira</name>
    <dbReference type="NCBI Taxonomy" id="58121"/>
    <lineage>
        <taxon>Bacteria</taxon>
        <taxon>Bacillati</taxon>
        <taxon>Actinomycetota</taxon>
        <taxon>Actinomycetes</taxon>
        <taxon>Streptosporangiales</taxon>
        <taxon>Streptosporangiaceae</taxon>
        <taxon>Planotetraspora</taxon>
    </lineage>
</organism>
<keyword evidence="1" id="KW-0732">Signal</keyword>
<name>A0A8J3TJX8_9ACTN</name>
<dbReference type="PROSITE" id="PS51257">
    <property type="entry name" value="PROKAR_LIPOPROTEIN"/>
    <property type="match status" value="1"/>
</dbReference>
<evidence type="ECO:0000313" key="2">
    <source>
        <dbReference type="EMBL" id="GII26562.1"/>
    </source>
</evidence>
<accession>A0A8J3TJX8</accession>
<dbReference type="Proteomes" id="UP000650628">
    <property type="component" value="Unassembled WGS sequence"/>
</dbReference>
<dbReference type="EMBL" id="BOOO01000001">
    <property type="protein sequence ID" value="GII26562.1"/>
    <property type="molecule type" value="Genomic_DNA"/>
</dbReference>
<protein>
    <recommendedName>
        <fullName evidence="4">Sensor domain-containing protein</fullName>
    </recommendedName>
</protein>
<sequence length="237" mass="25453">MSRWITTCVGLFGLMAAGCGANTEGAAHTDPPPAAKPSPVAYSAQSGTREDVTALFLDPAEAGLAGGETQTVPEGTLSRLSICVPLNPMNTPGVPVDKQYATAEEAITVPYKGRLTQQGWVLPSEAAASTLMKQVNRKLPQCRYNGSTSDPVDPTRRISGISHPKTYMPDAFGWHGHQIEQLMNVNDKRTSVSTVLILQRGPVVLALDYINYTPKAPEQTLRAYNLGILRKILARPA</sequence>
<gene>
    <name evidence="2" type="ORF">Pmi06nite_00040</name>
</gene>
<feature type="chain" id="PRO_5038974641" description="Sensor domain-containing protein" evidence="1">
    <location>
        <begin position="22"/>
        <end position="237"/>
    </location>
</feature>
<feature type="signal peptide" evidence="1">
    <location>
        <begin position="1"/>
        <end position="21"/>
    </location>
</feature>
<evidence type="ECO:0008006" key="4">
    <source>
        <dbReference type="Google" id="ProtNLM"/>
    </source>
</evidence>
<proteinExistence type="predicted"/>
<evidence type="ECO:0000256" key="1">
    <source>
        <dbReference type="SAM" id="SignalP"/>
    </source>
</evidence>
<dbReference type="AlphaFoldDB" id="A0A8J3TJX8"/>
<dbReference type="RefSeq" id="WP_203950686.1">
    <property type="nucleotide sequence ID" value="NZ_BOOO01000001.1"/>
</dbReference>
<reference evidence="2 3" key="1">
    <citation type="submission" date="2021-01" db="EMBL/GenBank/DDBJ databases">
        <title>Whole genome shotgun sequence of Planotetraspora mira NBRC 15435.</title>
        <authorList>
            <person name="Komaki H."/>
            <person name="Tamura T."/>
        </authorList>
    </citation>
    <scope>NUCLEOTIDE SEQUENCE [LARGE SCALE GENOMIC DNA]</scope>
    <source>
        <strain evidence="2 3">NBRC 15435</strain>
    </source>
</reference>
<keyword evidence="3" id="KW-1185">Reference proteome</keyword>